<dbReference type="Proteomes" id="UP000009159">
    <property type="component" value="Chromosome"/>
</dbReference>
<evidence type="ECO:0008006" key="5">
    <source>
        <dbReference type="Google" id="ProtNLM"/>
    </source>
</evidence>
<dbReference type="eggNOG" id="ENOG5032JTD">
    <property type="taxonomic scope" value="Bacteria"/>
</dbReference>
<feature type="compositionally biased region" description="Low complexity" evidence="1">
    <location>
        <begin position="154"/>
        <end position="184"/>
    </location>
</feature>
<dbReference type="KEGG" id="mva:Mvan_2061"/>
<keyword evidence="4" id="KW-1185">Reference proteome</keyword>
<gene>
    <name evidence="3" type="ordered locus">Mvan_2061</name>
</gene>
<dbReference type="AlphaFoldDB" id="A1T6S8"/>
<dbReference type="HOGENOM" id="CLU_972619_0_0_11"/>
<evidence type="ECO:0000313" key="3">
    <source>
        <dbReference type="EMBL" id="ABM12878.1"/>
    </source>
</evidence>
<reference evidence="3" key="1">
    <citation type="submission" date="2006-12" db="EMBL/GenBank/DDBJ databases">
        <title>Complete sequence of Mycobacterium vanbaalenii PYR-1.</title>
        <authorList>
            <consortium name="US DOE Joint Genome Institute"/>
            <person name="Copeland A."/>
            <person name="Lucas S."/>
            <person name="Lapidus A."/>
            <person name="Barry K."/>
            <person name="Detter J.C."/>
            <person name="Glavina del Rio T."/>
            <person name="Hammon N."/>
            <person name="Israni S."/>
            <person name="Dalin E."/>
            <person name="Tice H."/>
            <person name="Pitluck S."/>
            <person name="Singan V."/>
            <person name="Schmutz J."/>
            <person name="Larimer F."/>
            <person name="Land M."/>
            <person name="Hauser L."/>
            <person name="Kyrpides N."/>
            <person name="Anderson I.J."/>
            <person name="Miller C."/>
            <person name="Richardson P."/>
        </authorList>
    </citation>
    <scope>NUCLEOTIDE SEQUENCE [LARGE SCALE GENOMIC DNA]</scope>
    <source>
        <strain evidence="3">PYR-1</strain>
    </source>
</reference>
<sequence>MPRSSRVSSCAVVSSKRAAIGIVTVGVAAVAFAVPASAVDVTQYIEVSDCDQPQTQWCTPIPSVDIFTVDEERSILVEFTASQNHCSDMIAHIIVDGDEWGSNRVGPGESDGGYEIPVTPGVHTIAVQAEGIEGGCNTGYVASWGGTLHIAGNTTADGNTTTDGTTTTDGNTTPPATTNAPTATDETDENYDYAAALAQWMEDEAAKIAAQSQQTATYTYTTTLEWVLGPYFEGEFVKGANRVIATQSDTAGGSTTWISNEQGDAQNPQTFVTKTWLRDNYPQFAR</sequence>
<proteinExistence type="predicted"/>
<feature type="region of interest" description="Disordered" evidence="1">
    <location>
        <begin position="154"/>
        <end position="186"/>
    </location>
</feature>
<keyword evidence="2" id="KW-0732">Signal</keyword>
<evidence type="ECO:0000256" key="2">
    <source>
        <dbReference type="SAM" id="SignalP"/>
    </source>
</evidence>
<name>A1T6S8_MYCVP</name>
<evidence type="ECO:0000256" key="1">
    <source>
        <dbReference type="SAM" id="MobiDB-lite"/>
    </source>
</evidence>
<protein>
    <recommendedName>
        <fullName evidence="5">Secreted protein</fullName>
    </recommendedName>
</protein>
<evidence type="ECO:0000313" key="4">
    <source>
        <dbReference type="Proteomes" id="UP000009159"/>
    </source>
</evidence>
<feature type="chain" id="PRO_5002637835" description="Secreted protein" evidence="2">
    <location>
        <begin position="39"/>
        <end position="286"/>
    </location>
</feature>
<organism evidence="3 4">
    <name type="scientific">Mycolicibacterium vanbaalenii (strain DSM 7251 / JCM 13017 / BCRC 16820 / KCTC 9966 / NRRL B-24157 / PYR-1)</name>
    <name type="common">Mycobacterium vanbaalenii</name>
    <dbReference type="NCBI Taxonomy" id="350058"/>
    <lineage>
        <taxon>Bacteria</taxon>
        <taxon>Bacillati</taxon>
        <taxon>Actinomycetota</taxon>
        <taxon>Actinomycetes</taxon>
        <taxon>Mycobacteriales</taxon>
        <taxon>Mycobacteriaceae</taxon>
        <taxon>Mycolicibacterium</taxon>
    </lineage>
</organism>
<accession>A1T6S8</accession>
<dbReference type="EMBL" id="CP000511">
    <property type="protein sequence ID" value="ABM12878.1"/>
    <property type="molecule type" value="Genomic_DNA"/>
</dbReference>
<feature type="signal peptide" evidence="2">
    <location>
        <begin position="1"/>
        <end position="38"/>
    </location>
</feature>